<comment type="caution">
    <text evidence="1">The sequence shown here is derived from an EMBL/GenBank/DDBJ whole genome shotgun (WGS) entry which is preliminary data.</text>
</comment>
<reference evidence="1 2" key="1">
    <citation type="submission" date="2013-01" db="EMBL/GenBank/DDBJ databases">
        <authorList>
            <person name="Harkins D.M."/>
            <person name="Durkin A.S."/>
            <person name="Brinkac L.M."/>
            <person name="Haft D.H."/>
            <person name="Selengut J.D."/>
            <person name="Sanka R."/>
            <person name="DePew J."/>
            <person name="Purushe J."/>
            <person name="Tulsiani S.M."/>
            <person name="Graham G.C."/>
            <person name="Burns M.-A."/>
            <person name="Dohnt M.F."/>
            <person name="Smythe L.D."/>
            <person name="McKay D.B."/>
            <person name="Craig S.B."/>
            <person name="Vinetz J.M."/>
            <person name="Sutton G.G."/>
            <person name="Nierman W.C."/>
            <person name="Fouts D.E."/>
        </authorList>
    </citation>
    <scope>NUCLEOTIDE SEQUENCE [LARGE SCALE GENOMIC DNA]</scope>
    <source>
        <strain evidence="1 2">LT2116</strain>
    </source>
</reference>
<dbReference type="EMBL" id="AHOR02000023">
    <property type="protein sequence ID" value="EMF82395.1"/>
    <property type="molecule type" value="Genomic_DNA"/>
</dbReference>
<dbReference type="AlphaFoldDB" id="M3H0X2"/>
<protein>
    <submittedName>
        <fullName evidence="1">Uncharacterized protein</fullName>
    </submittedName>
</protein>
<sequence length="48" mass="5633">MLELTVLYFVGIGNSYPLVPYVEIRSYLKKYFRMIGIGVLSEDEVFLR</sequence>
<accession>M3H0X2</accession>
<dbReference type="Proteomes" id="UP000011770">
    <property type="component" value="Unassembled WGS sequence"/>
</dbReference>
<organism evidence="1 2">
    <name type="scientific">Leptospira weilii serovar Topaz str. LT2116</name>
    <dbReference type="NCBI Taxonomy" id="1088540"/>
    <lineage>
        <taxon>Bacteria</taxon>
        <taxon>Pseudomonadati</taxon>
        <taxon>Spirochaetota</taxon>
        <taxon>Spirochaetia</taxon>
        <taxon>Leptospirales</taxon>
        <taxon>Leptospiraceae</taxon>
        <taxon>Leptospira</taxon>
    </lineage>
</organism>
<evidence type="ECO:0000313" key="2">
    <source>
        <dbReference type="Proteomes" id="UP000011770"/>
    </source>
</evidence>
<proteinExistence type="predicted"/>
<evidence type="ECO:0000313" key="1">
    <source>
        <dbReference type="EMBL" id="EMF82395.1"/>
    </source>
</evidence>
<gene>
    <name evidence="1" type="ORF">LEP1GSC188_4825</name>
</gene>
<name>M3H0X2_9LEPT</name>